<evidence type="ECO:0000259" key="3">
    <source>
        <dbReference type="Pfam" id="PF14326"/>
    </source>
</evidence>
<protein>
    <submittedName>
        <fullName evidence="4">Conserved domain protein, partial</fullName>
    </submittedName>
</protein>
<evidence type="ECO:0000256" key="2">
    <source>
        <dbReference type="SAM" id="SignalP"/>
    </source>
</evidence>
<dbReference type="Proteomes" id="UP000194153">
    <property type="component" value="Unassembled WGS sequence"/>
</dbReference>
<dbReference type="PANTHER" id="PTHR36194">
    <property type="entry name" value="S-LAYER-LIKE PROTEIN"/>
    <property type="match status" value="1"/>
</dbReference>
<dbReference type="Gene3D" id="3.30.1660.40">
    <property type="entry name" value="FlgT, N-terminal domain"/>
    <property type="match status" value="1"/>
</dbReference>
<name>A0ABQ0MJM9_9BACT</name>
<feature type="signal peptide" evidence="2">
    <location>
        <begin position="1"/>
        <end position="33"/>
    </location>
</feature>
<sequence length="302" mass="33223">MQPWRQFPQTGEYMKRFLLVIALLALLASELHAAESMVTEVEGYACMGDDRSRKQTELAAFNDAKRKAAEFAVVHIQSESLVKDGMLEKDLVSAYANAQVKVVQELDKKWYKEEGLGDCFKVSIKAEVLPDEKAMAALAEDRQKSLENDPGSPLSVRVWTDKKRYREGERIKVYLKGNKPFYGRVVYRDAGGSLVQLLPNPYRESSYFNGGVVYELPSGGDRYDMVVSAPLGNEAVTVYASTAPPGDVEVEADGAVFGIKTKPSDLPLMTRGVKITAKGKSSQSAGVAEFSEAKTDLSTETN</sequence>
<keyword evidence="2" id="KW-0732">Signal</keyword>
<feature type="domain" description="DUF4384" evidence="3">
    <location>
        <begin position="165"/>
        <end position="244"/>
    </location>
</feature>
<comment type="caution">
    <text evidence="4">The sequence shown here is derived from an EMBL/GenBank/DDBJ whole genome shotgun (WGS) entry which is preliminary data.</text>
</comment>
<dbReference type="Pfam" id="PF14326">
    <property type="entry name" value="DUF4384"/>
    <property type="match status" value="1"/>
</dbReference>
<reference evidence="5" key="2">
    <citation type="submission" date="2017-05" db="EMBL/GenBank/DDBJ databases">
        <title>Draft genome sequence of Geobacter pelophilus, a iron(III)-reducing bacteria.</title>
        <authorList>
            <person name="Aoyagi T."/>
            <person name="Koike H."/>
            <person name="Morita T."/>
            <person name="Sato Y."/>
            <person name="Habe H."/>
            <person name="Hori T."/>
        </authorList>
    </citation>
    <scope>NUCLEOTIDE SEQUENCE [LARGE SCALE GENOMIC DNA]</scope>
    <source>
        <strain evidence="5">Drf2</strain>
    </source>
</reference>
<dbReference type="InterPro" id="IPR038180">
    <property type="entry name" value="FlgT_N_sf"/>
</dbReference>
<evidence type="ECO:0000313" key="5">
    <source>
        <dbReference type="Proteomes" id="UP000194153"/>
    </source>
</evidence>
<proteinExistence type="predicted"/>
<feature type="chain" id="PRO_5045708524" evidence="2">
    <location>
        <begin position="34"/>
        <end position="302"/>
    </location>
</feature>
<organism evidence="4 5">
    <name type="scientific">Geoanaerobacter pelophilus</name>
    <dbReference type="NCBI Taxonomy" id="60036"/>
    <lineage>
        <taxon>Bacteria</taxon>
        <taxon>Pseudomonadati</taxon>
        <taxon>Thermodesulfobacteriota</taxon>
        <taxon>Desulfuromonadia</taxon>
        <taxon>Geobacterales</taxon>
        <taxon>Geobacteraceae</taxon>
        <taxon>Geoanaerobacter</taxon>
    </lineage>
</organism>
<dbReference type="PANTHER" id="PTHR36194:SF1">
    <property type="entry name" value="S-LAYER-LIKE PROTEIN"/>
    <property type="match status" value="1"/>
</dbReference>
<dbReference type="InterPro" id="IPR025493">
    <property type="entry name" value="DUF4384"/>
</dbReference>
<evidence type="ECO:0000256" key="1">
    <source>
        <dbReference type="SAM" id="MobiDB-lite"/>
    </source>
</evidence>
<feature type="region of interest" description="Disordered" evidence="1">
    <location>
        <begin position="283"/>
        <end position="302"/>
    </location>
</feature>
<reference evidence="4 5" key="1">
    <citation type="submission" date="2017-04" db="EMBL/GenBank/DDBJ databases">
        <authorList>
            <consortium name="Geobacter pelophilus Genome Sequencing"/>
            <person name="Aoyagi T."/>
            <person name="Koike H."/>
            <person name="Hori T."/>
        </authorList>
    </citation>
    <scope>NUCLEOTIDE SEQUENCE [LARGE SCALE GENOMIC DNA]</scope>
    <source>
        <strain evidence="4 5">Drf2</strain>
    </source>
</reference>
<accession>A0ABQ0MJM9</accession>
<dbReference type="EMBL" id="BDQG01000001">
    <property type="protein sequence ID" value="GAW66376.1"/>
    <property type="molecule type" value="Genomic_DNA"/>
</dbReference>
<feature type="compositionally biased region" description="Basic and acidic residues" evidence="1">
    <location>
        <begin position="291"/>
        <end position="302"/>
    </location>
</feature>
<keyword evidence="5" id="KW-1185">Reference proteome</keyword>
<evidence type="ECO:0000313" key="4">
    <source>
        <dbReference type="EMBL" id="GAW66376.1"/>
    </source>
</evidence>
<gene>
    <name evidence="4" type="ORF">GPEL0_01r1712</name>
</gene>